<evidence type="ECO:0000256" key="12">
    <source>
        <dbReference type="PROSITE-ProRule" id="PRU00146"/>
    </source>
</evidence>
<dbReference type="PROSITE" id="PS50868">
    <property type="entry name" value="POST_SET"/>
    <property type="match status" value="1"/>
</dbReference>
<dbReference type="InterPro" id="IPR003889">
    <property type="entry name" value="FYrich_C"/>
</dbReference>
<dbReference type="Proteomes" id="UP000663845">
    <property type="component" value="Unassembled WGS sequence"/>
</dbReference>
<evidence type="ECO:0000256" key="11">
    <source>
        <dbReference type="ARBA" id="ARBA00023242"/>
    </source>
</evidence>
<name>A0A813UQR2_9BILA</name>
<feature type="region of interest" description="Disordered" evidence="13">
    <location>
        <begin position="1832"/>
        <end position="1854"/>
    </location>
</feature>
<dbReference type="InterPro" id="IPR046341">
    <property type="entry name" value="SET_dom_sf"/>
</dbReference>
<dbReference type="PANTHER" id="PTHR45838">
    <property type="entry name" value="HISTONE-LYSINE-N-METHYLTRANSFERASE 2 KMT2 FAMILY MEMBER"/>
    <property type="match status" value="1"/>
</dbReference>
<keyword evidence="5" id="KW-0479">Metal-binding</keyword>
<comment type="caution">
    <text evidence="17">The sequence shown here is derived from an EMBL/GenBank/DDBJ whole genome shotgun (WGS) entry which is preliminary data.</text>
</comment>
<dbReference type="InterPro" id="IPR003888">
    <property type="entry name" value="FYrich_N"/>
</dbReference>
<comment type="subcellular location">
    <subcellularLocation>
        <location evidence="1">Nucleus</location>
    </subcellularLocation>
</comment>
<feature type="compositionally biased region" description="Low complexity" evidence="13">
    <location>
        <begin position="1939"/>
        <end position="1953"/>
    </location>
</feature>
<dbReference type="GO" id="GO:0045893">
    <property type="term" value="P:positive regulation of DNA-templated transcription"/>
    <property type="evidence" value="ECO:0007669"/>
    <property type="project" value="TreeGrafter"/>
</dbReference>
<keyword evidence="4" id="KW-0949">S-adenosyl-L-methionine</keyword>
<dbReference type="Gene3D" id="3.30.40.10">
    <property type="entry name" value="Zinc/RING finger domain, C3HC4 (zinc finger)"/>
    <property type="match status" value="3"/>
</dbReference>
<dbReference type="PROSITE" id="PS50016">
    <property type="entry name" value="ZF_PHD_2"/>
    <property type="match status" value="1"/>
</dbReference>
<dbReference type="InterPro" id="IPR011011">
    <property type="entry name" value="Znf_FYVE_PHD"/>
</dbReference>
<evidence type="ECO:0000256" key="4">
    <source>
        <dbReference type="ARBA" id="ARBA00022691"/>
    </source>
</evidence>
<dbReference type="GO" id="GO:0032259">
    <property type="term" value="P:methylation"/>
    <property type="evidence" value="ECO:0007669"/>
    <property type="project" value="UniProtKB-KW"/>
</dbReference>
<feature type="region of interest" description="Disordered" evidence="13">
    <location>
        <begin position="1654"/>
        <end position="1682"/>
    </location>
</feature>
<keyword evidence="3" id="KW-0808">Transferase</keyword>
<evidence type="ECO:0000256" key="5">
    <source>
        <dbReference type="ARBA" id="ARBA00022723"/>
    </source>
</evidence>
<evidence type="ECO:0000256" key="6">
    <source>
        <dbReference type="ARBA" id="ARBA00022771"/>
    </source>
</evidence>
<keyword evidence="9" id="KW-0805">Transcription regulation</keyword>
<evidence type="ECO:0000259" key="16">
    <source>
        <dbReference type="PROSITE" id="PS50868"/>
    </source>
</evidence>
<dbReference type="SMART" id="SM00249">
    <property type="entry name" value="PHD"/>
    <property type="match status" value="5"/>
</dbReference>
<keyword evidence="10" id="KW-0804">Transcription</keyword>
<dbReference type="InterPro" id="IPR001965">
    <property type="entry name" value="Znf_PHD"/>
</dbReference>
<dbReference type="EMBL" id="CAJNOG010000041">
    <property type="protein sequence ID" value="CAF0826053.1"/>
    <property type="molecule type" value="Genomic_DNA"/>
</dbReference>
<evidence type="ECO:0008006" key="19">
    <source>
        <dbReference type="Google" id="ProtNLM"/>
    </source>
</evidence>
<dbReference type="SUPFAM" id="SSF57903">
    <property type="entry name" value="FYVE/PHD zinc finger"/>
    <property type="match status" value="1"/>
</dbReference>
<keyword evidence="7" id="KW-0862">Zinc</keyword>
<proteinExistence type="predicted"/>
<dbReference type="PROSITE" id="PS51543">
    <property type="entry name" value="FYRC"/>
    <property type="match status" value="2"/>
</dbReference>
<evidence type="ECO:0000259" key="14">
    <source>
        <dbReference type="PROSITE" id="PS50016"/>
    </source>
</evidence>
<dbReference type="Pfam" id="PF00856">
    <property type="entry name" value="SET"/>
    <property type="match status" value="2"/>
</dbReference>
<dbReference type="Pfam" id="PF13832">
    <property type="entry name" value="zf-HC5HC2H_2"/>
    <property type="match status" value="1"/>
</dbReference>
<dbReference type="GO" id="GO:0008270">
    <property type="term" value="F:zinc ion binding"/>
    <property type="evidence" value="ECO:0007669"/>
    <property type="project" value="UniProtKB-KW"/>
</dbReference>
<dbReference type="Gene3D" id="3.30.160.360">
    <property type="match status" value="2"/>
</dbReference>
<dbReference type="SMART" id="SM00508">
    <property type="entry name" value="PostSET"/>
    <property type="match status" value="2"/>
</dbReference>
<evidence type="ECO:0000256" key="2">
    <source>
        <dbReference type="ARBA" id="ARBA00022603"/>
    </source>
</evidence>
<evidence type="ECO:0000313" key="18">
    <source>
        <dbReference type="Proteomes" id="UP000663845"/>
    </source>
</evidence>
<feature type="region of interest" description="Disordered" evidence="13">
    <location>
        <begin position="1932"/>
        <end position="1958"/>
    </location>
</feature>
<dbReference type="SMART" id="SM00541">
    <property type="entry name" value="FYRN"/>
    <property type="match status" value="2"/>
</dbReference>
<dbReference type="InterPro" id="IPR003616">
    <property type="entry name" value="Post-SET_dom"/>
</dbReference>
<feature type="region of interest" description="Disordered" evidence="13">
    <location>
        <begin position="958"/>
        <end position="980"/>
    </location>
</feature>
<dbReference type="PROSITE" id="PS50280">
    <property type="entry name" value="SET"/>
    <property type="match status" value="2"/>
</dbReference>
<feature type="domain" description="SET" evidence="15">
    <location>
        <begin position="1459"/>
        <end position="1575"/>
    </location>
</feature>
<evidence type="ECO:0000256" key="9">
    <source>
        <dbReference type="ARBA" id="ARBA00023015"/>
    </source>
</evidence>
<feature type="domain" description="PHD-type" evidence="14">
    <location>
        <begin position="218"/>
        <end position="269"/>
    </location>
</feature>
<dbReference type="PANTHER" id="PTHR45838:SF4">
    <property type="entry name" value="HISTONE-LYSINE N-METHYLTRANSFERASE TRITHORAX"/>
    <property type="match status" value="1"/>
</dbReference>
<accession>A0A813UQR2</accession>
<evidence type="ECO:0000256" key="13">
    <source>
        <dbReference type="SAM" id="MobiDB-lite"/>
    </source>
</evidence>
<feature type="region of interest" description="Disordered" evidence="13">
    <location>
        <begin position="71"/>
        <end position="97"/>
    </location>
</feature>
<evidence type="ECO:0000259" key="15">
    <source>
        <dbReference type="PROSITE" id="PS50280"/>
    </source>
</evidence>
<dbReference type="InterPro" id="IPR001214">
    <property type="entry name" value="SET_dom"/>
</dbReference>
<dbReference type="InterPro" id="IPR019787">
    <property type="entry name" value="Znf_PHD-finger"/>
</dbReference>
<evidence type="ECO:0000313" key="17">
    <source>
        <dbReference type="EMBL" id="CAF0826053.1"/>
    </source>
</evidence>
<dbReference type="GO" id="GO:0035097">
    <property type="term" value="C:histone methyltransferase complex"/>
    <property type="evidence" value="ECO:0007669"/>
    <property type="project" value="TreeGrafter"/>
</dbReference>
<evidence type="ECO:0000256" key="8">
    <source>
        <dbReference type="ARBA" id="ARBA00022853"/>
    </source>
</evidence>
<protein>
    <recommendedName>
        <fullName evidence="19">Histone-lysine N-methyltransferase</fullName>
    </recommendedName>
</protein>
<dbReference type="SUPFAM" id="SSF82199">
    <property type="entry name" value="SET domain"/>
    <property type="match status" value="2"/>
</dbReference>
<dbReference type="Pfam" id="PF05965">
    <property type="entry name" value="FYRC"/>
    <property type="match status" value="2"/>
</dbReference>
<dbReference type="PROSITE" id="PS51542">
    <property type="entry name" value="FYRN"/>
    <property type="match status" value="2"/>
</dbReference>
<dbReference type="GO" id="GO:0042800">
    <property type="term" value="F:histone H3K4 methyltransferase activity"/>
    <property type="evidence" value="ECO:0007669"/>
    <property type="project" value="TreeGrafter"/>
</dbReference>
<keyword evidence="8" id="KW-0156">Chromatin regulator</keyword>
<feature type="region of interest" description="Disordered" evidence="13">
    <location>
        <begin position="1058"/>
        <end position="1084"/>
    </location>
</feature>
<keyword evidence="11" id="KW-0539">Nucleus</keyword>
<keyword evidence="2" id="KW-0489">Methyltransferase</keyword>
<dbReference type="Gene3D" id="2.170.270.10">
    <property type="entry name" value="SET domain"/>
    <property type="match status" value="2"/>
</dbReference>
<evidence type="ECO:0000256" key="1">
    <source>
        <dbReference type="ARBA" id="ARBA00004123"/>
    </source>
</evidence>
<feature type="domain" description="Post-SET" evidence="16">
    <location>
        <begin position="2455"/>
        <end position="2471"/>
    </location>
</feature>
<dbReference type="InterPro" id="IPR019786">
    <property type="entry name" value="Zinc_finger_PHD-type_CS"/>
</dbReference>
<evidence type="ECO:0000256" key="3">
    <source>
        <dbReference type="ARBA" id="ARBA00022679"/>
    </source>
</evidence>
<dbReference type="PROSITE" id="PS01359">
    <property type="entry name" value="ZF_PHD_1"/>
    <property type="match status" value="1"/>
</dbReference>
<reference evidence="17" key="1">
    <citation type="submission" date="2021-02" db="EMBL/GenBank/DDBJ databases">
        <authorList>
            <person name="Nowell W R."/>
        </authorList>
    </citation>
    <scope>NUCLEOTIDE SEQUENCE</scope>
</reference>
<feature type="region of interest" description="Disordered" evidence="13">
    <location>
        <begin position="780"/>
        <end position="808"/>
    </location>
</feature>
<dbReference type="Pfam" id="PF05964">
    <property type="entry name" value="FYRN"/>
    <property type="match status" value="2"/>
</dbReference>
<feature type="domain" description="SET" evidence="15">
    <location>
        <begin position="2333"/>
        <end position="2449"/>
    </location>
</feature>
<evidence type="ECO:0000256" key="7">
    <source>
        <dbReference type="ARBA" id="ARBA00022833"/>
    </source>
</evidence>
<gene>
    <name evidence="17" type="ORF">JYZ213_LOCUS6576</name>
</gene>
<feature type="compositionally biased region" description="Low complexity" evidence="13">
    <location>
        <begin position="1065"/>
        <end position="1079"/>
    </location>
</feature>
<evidence type="ECO:0000256" key="10">
    <source>
        <dbReference type="ARBA" id="ARBA00023163"/>
    </source>
</evidence>
<dbReference type="InterPro" id="IPR013083">
    <property type="entry name" value="Znf_RING/FYVE/PHD"/>
</dbReference>
<organism evidence="17 18">
    <name type="scientific">Adineta steineri</name>
    <dbReference type="NCBI Taxonomy" id="433720"/>
    <lineage>
        <taxon>Eukaryota</taxon>
        <taxon>Metazoa</taxon>
        <taxon>Spiralia</taxon>
        <taxon>Gnathifera</taxon>
        <taxon>Rotifera</taxon>
        <taxon>Eurotatoria</taxon>
        <taxon>Bdelloidea</taxon>
        <taxon>Adinetida</taxon>
        <taxon>Adinetidae</taxon>
        <taxon>Adineta</taxon>
    </lineage>
</organism>
<keyword evidence="6 12" id="KW-0863">Zinc-finger</keyword>
<dbReference type="CDD" id="cd15506">
    <property type="entry name" value="PHD1_KMT2A_like"/>
    <property type="match status" value="1"/>
</dbReference>
<sequence length="2471" mass="282842">MTIMAQMETATMFETVTAKTKNLPSTNKHERPKRECRSRKRTYDIELYSSKRLKYDQIDSDEPIDNLCTFGLTTSDTDEDNDTESKCSTSDDTEQSLVKIPDDNSDIEEIEDETGNIYFSKISSDQHRHIPVVLNETIIQQQQALSRHSKRLISQFKYLYDHGLRKSVQPTNGLEILPNQNNEIYLEKLRWELRNTFNRIDLFKEGYCVLSNEPFPFYSLCYMCGSMGSELIYCTNCCEAYHPTCLNEYERPRLDSICDLWLCPNCNVCNICGLLTHQNFLSRMANEQNLSPQLISCFDCKRNFHIKCIRKFKDDQLNDFNNLTNNNNNNNNNSIISLSRLSNSYLLNQTWFCPSCIKCDCGQALTSNERNILSLTKTFSCQQSLMCYDCLNNIKLIRLEKNDNIDKCHLCEKYIEQIYSKQQQQLTYFLQCIKCKNRFHPKCDGYLNEDSAIIPNITNLYTHIICSKCDLDERIKTKKYLLEYKLQAIETIISSILSLLQIIISDENHLNKLQSYILNLQQLHESRHEFLNLHIFLNDLLLIIRRLLTNNDIQRWQSAIDGCIIRQCPWFKSSSFLSNNKKISHNSSSINNNYLQPPPSMDHTYASNNEPVLCETSIDSLLNCLANNTTNKDTQFNNLHENDKRKCHICETLSDHISTNIGRLISFGINQWVHVGCILPAYAKNLDQPPYILRNIRETVLRCQTKYNCAICSKLGASVHCNENECYQRFHCECIQKYYSNIDKNLQQQLNIKNGFLPNLTTLCLKHNGVKTINNNHRESVDGINEDESKDPLNNNVANQPKLKSVNPSSTVYGDLSNNSVEFPLINTRLCIGSLQIESLGNFDYQIEKNDENFYSEKNYPNNYRASRLFWSTKDPHKKTVYHLHIEIDQTYHNNTTNHRIIEHPMTNEQIHIEQLYETCRQYFTKFQKKIDDHLNSIEEFCQKTMINKKGVSNQSNYKKKTANTGTGGTTKKLTKGTPSCVKRQTPKAALKNVSRPRNRFANEKNSQMSLTAKQNPSKDFKANDIQNLFNDDYFKTTNVSQFALALVQALRHVGQSTKIQQEPSSSYYSSDQNSNSSNGTIQDRNNDTLLKQLLKNIAVPQQLNLNDSQVTTMNSSHLSSYPPQWHSTISTQTETTSVSISYDDIRTKSLSQHSYASYPGNISLPHTTDSNSNLLAKPKCIPQVDGSIDDDDVDDKDITISSIVLNSLIEQIINKTNSERIRTDSEYSMDLSDYVKSPSLINFNPISPTNRARQSKPSEKNPSISSYDLIQLYKKWLKLNFSNVKFTITNDEGYESISDDLDSAWSTVINLIRNCRDDMNLQHLPMTNEELNGHKIFGLTKPIIKIMLNQMYTNQQQIGSIILPLSSSSTPLLNNNSTCSLENYSKKSSSSSCSRSNVYDRKTRERQRFGWLLNQSRKIEYALKSFEIDDALAYTRRILLAEASVSLRLYHLHYFSERALLVGSSPIHGCGLFTLIDLVEGQMIVEYSGEVVRPCLTDKRERENEGKGFGCYMFTVDSMNVIDATHRGNKARFINHNCQPNCFAKTVLSGGSKHIVIYALKDIARGSELTYDYSFPEEDVKIPCHCGTSASVHCNENECYQRFHCECIQKYYSNIDKNLQQQLNIKNGFLPNLTTLCLKHNGVKTINNNHRESVDGINEDESKDPLNNNVANQPKLKSVNPSSTVYGDLSNNSVEFPLINTRLCIGSLQIESLGNFDYQIEKNDENFYSEKNYPNNYRASRLFWSTKDPHKKTVYHLHIEIDQTYHNNTTNHRIIEHPMTSEQIHIEQLYETCREYFTKFQKKIDDHLNSIEEFCQKTMINKKGVSNQSNYKKKTANTGTGGATKKLTKGTPSCVKRQTPKAALKNVSRPRNRFANEKNSQMSLTAKQNPSKDFKANDIQNLFNDDYFKTTNVSQFALALVQALRHVGQSTKIQQEPSSSYYSSDQNSNSSNGTIQDRNNDTLLKQLLKNIAVPQQLNLNDSQVTTMNSSHLSSYPPQWHSTISTQTETTSVSISYDDIRTKSLSQHSYASYPGNISLPHTTDSNSNLLAKPKCIPQVDGSIDDDDVDDKDITISSIVLNSLIEQIINKTNSERIRTDSEYSMDLSDYVKSPSLINFNPISPTNRARQSKPSEKNPSISSFDLIQLYKKWLKLNFSNVKFTITNDEGYESISDDLDSAWSTIINLIRNCRDDMNLQHLPMTNEELNGHKIFGLTKPIIKIMLNQMYTNQQQIGSIILPLSSSSSTLLNNNPTCSLENYNKKSSSSSCSRSNVYDRKTRERQRFGWLLNQSRKIEYALKSFEIDDALAYTRRILLAEASVSLRLYHLHYFSERALLVGSSPIHGCGLFTLIDLVEGQMIVEYSGEVVRPCLTDKRERENEGKGFGCYMFTVDSMNVIDATHRGNKARFINHNCQPNCFAKTVLSGGSKHIVIYALKDIARGSELTYDYSFPEEDVKIPCHCGTSQCRIYLN</sequence>
<dbReference type="SMART" id="SM00317">
    <property type="entry name" value="SET"/>
    <property type="match status" value="2"/>
</dbReference>